<comment type="similarity">
    <text evidence="2">Belongs to the UPF0174 family.</text>
</comment>
<dbReference type="Pfam" id="PF03981">
    <property type="entry name" value="Ubiq_cyt_C_chap"/>
    <property type="match status" value="1"/>
</dbReference>
<evidence type="ECO:0000313" key="4">
    <source>
        <dbReference type="EMBL" id="SMF72125.1"/>
    </source>
</evidence>
<dbReference type="EMBL" id="FXAK01000007">
    <property type="protein sequence ID" value="SMF72125.1"/>
    <property type="molecule type" value="Genomic_DNA"/>
</dbReference>
<feature type="domain" description="Ubiquinol-cytochrome c chaperone" evidence="3">
    <location>
        <begin position="48"/>
        <end position="188"/>
    </location>
</feature>
<evidence type="ECO:0000256" key="1">
    <source>
        <dbReference type="ARBA" id="ARBA00006407"/>
    </source>
</evidence>
<protein>
    <submittedName>
        <fullName evidence="4">Cytochrome b pre-mRNA-processing protein 3</fullName>
    </submittedName>
</protein>
<proteinExistence type="inferred from homology"/>
<dbReference type="Proteomes" id="UP000192936">
    <property type="component" value="Unassembled WGS sequence"/>
</dbReference>
<name>A0A1X7GMU0_9PROT</name>
<dbReference type="STRING" id="286727.SAMN02982917_4079"/>
<dbReference type="InterPro" id="IPR007129">
    <property type="entry name" value="Ubiqinol_cyt_c_chaperone_CPB3"/>
</dbReference>
<reference evidence="4 5" key="1">
    <citation type="submission" date="2017-04" db="EMBL/GenBank/DDBJ databases">
        <authorList>
            <person name="Afonso C.L."/>
            <person name="Miller P.J."/>
            <person name="Scott M.A."/>
            <person name="Spackman E."/>
            <person name="Goraichik I."/>
            <person name="Dimitrov K.M."/>
            <person name="Suarez D.L."/>
            <person name="Swayne D.E."/>
        </authorList>
    </citation>
    <scope>NUCLEOTIDE SEQUENCE [LARGE SCALE GENOMIC DNA]</scope>
    <source>
        <strain evidence="4 5">A2P</strain>
    </source>
</reference>
<evidence type="ECO:0000313" key="5">
    <source>
        <dbReference type="Proteomes" id="UP000192936"/>
    </source>
</evidence>
<accession>A0A1X7GMU0</accession>
<evidence type="ECO:0000259" key="3">
    <source>
        <dbReference type="Pfam" id="PF03981"/>
    </source>
</evidence>
<sequence length="193" mass="20353">MSGSFIGRLLAPLMSGIGGGTRARNATAVGGLFTAIVGRAREPAFYSALAVPDTLDGRFEMVALHLLLVMRRLKGQGAEAGKLSQRLYETMVDDFEKSLMEMGAGDSGIARKVKTMARGMAGRIRAYDEALADSGDGRLEVALDNNLYGTVDPVPDGVLAAMTGYVRACAAALDAQPLESLMRGEVRFAPLPA</sequence>
<comment type="similarity">
    <text evidence="1">Belongs to the CBP3 family.</text>
</comment>
<dbReference type="InterPro" id="IPR021150">
    <property type="entry name" value="Ubiq_cyt_c_chap"/>
</dbReference>
<dbReference type="PANTHER" id="PTHR12184:SF1">
    <property type="entry name" value="UBIQUINOL-CYTOCHROME-C REDUCTASE COMPLEX ASSEMBLY FACTOR 1"/>
    <property type="match status" value="1"/>
</dbReference>
<dbReference type="AlphaFoldDB" id="A0A1X7GMU0"/>
<gene>
    <name evidence="4" type="ORF">SAMN02982917_4079</name>
</gene>
<evidence type="ECO:0000256" key="2">
    <source>
        <dbReference type="ARBA" id="ARBA00006436"/>
    </source>
</evidence>
<organism evidence="4 5">
    <name type="scientific">Azospirillum oryzae</name>
    <dbReference type="NCBI Taxonomy" id="286727"/>
    <lineage>
        <taxon>Bacteria</taxon>
        <taxon>Pseudomonadati</taxon>
        <taxon>Pseudomonadota</taxon>
        <taxon>Alphaproteobacteria</taxon>
        <taxon>Rhodospirillales</taxon>
        <taxon>Azospirillaceae</taxon>
        <taxon>Azospirillum</taxon>
    </lineage>
</organism>
<dbReference type="PANTHER" id="PTHR12184">
    <property type="entry name" value="UBIQUINOL-CYTOCHROME C REDUCTASE COMPLEX ASSEMBLY FACTOR 1 FAMILY MEMBER"/>
    <property type="match status" value="1"/>
</dbReference>
<dbReference type="RefSeq" id="WP_085088888.1">
    <property type="nucleotide sequence ID" value="NZ_FXAK01000007.1"/>
</dbReference>